<keyword evidence="3" id="KW-0472">Membrane</keyword>
<dbReference type="GO" id="GO:0043709">
    <property type="term" value="P:cell adhesion involved in single-species biofilm formation"/>
    <property type="evidence" value="ECO:0007669"/>
    <property type="project" value="TreeGrafter"/>
</dbReference>
<feature type="transmembrane region" description="Helical" evidence="3">
    <location>
        <begin position="35"/>
        <end position="54"/>
    </location>
</feature>
<evidence type="ECO:0000256" key="2">
    <source>
        <dbReference type="ARBA" id="ARBA00034247"/>
    </source>
</evidence>
<dbReference type="InterPro" id="IPR029787">
    <property type="entry name" value="Nucleotide_cyclase"/>
</dbReference>
<evidence type="ECO:0000256" key="3">
    <source>
        <dbReference type="SAM" id="Phobius"/>
    </source>
</evidence>
<dbReference type="PROSITE" id="PS50887">
    <property type="entry name" value="GGDEF"/>
    <property type="match status" value="1"/>
</dbReference>
<reference evidence="5 6" key="1">
    <citation type="submission" date="2007-08" db="EMBL/GenBank/DDBJ databases">
        <title>Complete sequence of Shewanella sediminis HAW-EB3.</title>
        <authorList>
            <consortium name="US DOE Joint Genome Institute"/>
            <person name="Copeland A."/>
            <person name="Lucas S."/>
            <person name="Lapidus A."/>
            <person name="Barry K."/>
            <person name="Glavina del Rio T."/>
            <person name="Dalin E."/>
            <person name="Tice H."/>
            <person name="Pitluck S."/>
            <person name="Chertkov O."/>
            <person name="Brettin T."/>
            <person name="Bruce D."/>
            <person name="Detter J.C."/>
            <person name="Han C."/>
            <person name="Schmutz J."/>
            <person name="Larimer F."/>
            <person name="Land M."/>
            <person name="Hauser L."/>
            <person name="Kyrpides N."/>
            <person name="Kim E."/>
            <person name="Zhao J.-S."/>
            <person name="Richardson P."/>
        </authorList>
    </citation>
    <scope>NUCLEOTIDE SEQUENCE [LARGE SCALE GENOMIC DNA]</scope>
    <source>
        <strain evidence="5 6">HAW-EB3</strain>
    </source>
</reference>
<dbReference type="PANTHER" id="PTHR45138:SF9">
    <property type="entry name" value="DIGUANYLATE CYCLASE DGCM-RELATED"/>
    <property type="match status" value="1"/>
</dbReference>
<keyword evidence="6" id="KW-1185">Reference proteome</keyword>
<dbReference type="GO" id="GO:0005886">
    <property type="term" value="C:plasma membrane"/>
    <property type="evidence" value="ECO:0007669"/>
    <property type="project" value="TreeGrafter"/>
</dbReference>
<dbReference type="InterPro" id="IPR050469">
    <property type="entry name" value="Diguanylate_Cyclase"/>
</dbReference>
<dbReference type="EMBL" id="CP000821">
    <property type="protein sequence ID" value="ABV37726.1"/>
    <property type="molecule type" value="Genomic_DNA"/>
</dbReference>
<dbReference type="SMART" id="SM00267">
    <property type="entry name" value="GGDEF"/>
    <property type="match status" value="1"/>
</dbReference>
<feature type="transmembrane region" description="Helical" evidence="3">
    <location>
        <begin position="100"/>
        <end position="117"/>
    </location>
</feature>
<dbReference type="Pfam" id="PF00990">
    <property type="entry name" value="GGDEF"/>
    <property type="match status" value="1"/>
</dbReference>
<proteinExistence type="predicted"/>
<name>A8FY03_SHESH</name>
<dbReference type="Proteomes" id="UP000002015">
    <property type="component" value="Chromosome"/>
</dbReference>
<feature type="transmembrane region" description="Helical" evidence="3">
    <location>
        <begin position="63"/>
        <end position="80"/>
    </location>
</feature>
<dbReference type="InterPro" id="IPR000160">
    <property type="entry name" value="GGDEF_dom"/>
</dbReference>
<dbReference type="InterPro" id="IPR043128">
    <property type="entry name" value="Rev_trsase/Diguanyl_cyclase"/>
</dbReference>
<dbReference type="AlphaFoldDB" id="A8FY03"/>
<sequence length="309" mass="34727" precursor="true">MLTRYSRQLFVLVFSAILTLVIIQGTTQVDNVMTIESGMEAVRVIICLVMLFLIESTNDQRQIYTPLLFGISALYLGNLLNFLDDIYDLGRPQIALIEDLFETAGLISVLVGVTLWAQHHQNQIKYLLKLSRIDPLTGLLNRRAAIAAIKAYGKEDVQEPGNTSPKEWSFKHEADKPIHCVMILDLDHFKGVNDTLGHDAGDKLLCDISSLLQQQSQNDCIIARWGGEEFLVYHRANSKEECLDLALSLKYKIGHHPFSYDTTPIKVTVSIGVSTYSAEEFYLFEAIKHADTALYQAKAAGRDYVQMAQ</sequence>
<dbReference type="NCBIfam" id="TIGR00254">
    <property type="entry name" value="GGDEF"/>
    <property type="match status" value="1"/>
</dbReference>
<dbReference type="PANTHER" id="PTHR45138">
    <property type="entry name" value="REGULATORY COMPONENTS OF SENSORY TRANSDUCTION SYSTEM"/>
    <property type="match status" value="1"/>
</dbReference>
<dbReference type="GO" id="GO:1902201">
    <property type="term" value="P:negative regulation of bacterial-type flagellum-dependent cell motility"/>
    <property type="evidence" value="ECO:0007669"/>
    <property type="project" value="TreeGrafter"/>
</dbReference>
<feature type="domain" description="GGDEF" evidence="4">
    <location>
        <begin position="177"/>
        <end position="309"/>
    </location>
</feature>
<dbReference type="KEGG" id="sse:Ssed_3122"/>
<accession>A8FY03</accession>
<protein>
    <recommendedName>
        <fullName evidence="1">diguanylate cyclase</fullName>
        <ecNumber evidence="1">2.7.7.65</ecNumber>
    </recommendedName>
</protein>
<organism evidence="5 6">
    <name type="scientific">Shewanella sediminis (strain HAW-EB3)</name>
    <dbReference type="NCBI Taxonomy" id="425104"/>
    <lineage>
        <taxon>Bacteria</taxon>
        <taxon>Pseudomonadati</taxon>
        <taxon>Pseudomonadota</taxon>
        <taxon>Gammaproteobacteria</taxon>
        <taxon>Alteromonadales</taxon>
        <taxon>Shewanellaceae</taxon>
        <taxon>Shewanella</taxon>
    </lineage>
</organism>
<dbReference type="STRING" id="425104.Ssed_3122"/>
<evidence type="ECO:0000313" key="5">
    <source>
        <dbReference type="EMBL" id="ABV37726.1"/>
    </source>
</evidence>
<evidence type="ECO:0000313" key="6">
    <source>
        <dbReference type="Proteomes" id="UP000002015"/>
    </source>
</evidence>
<evidence type="ECO:0000256" key="1">
    <source>
        <dbReference type="ARBA" id="ARBA00012528"/>
    </source>
</evidence>
<dbReference type="CDD" id="cd01949">
    <property type="entry name" value="GGDEF"/>
    <property type="match status" value="1"/>
</dbReference>
<dbReference type="Gene3D" id="3.30.70.270">
    <property type="match status" value="1"/>
</dbReference>
<dbReference type="GO" id="GO:0052621">
    <property type="term" value="F:diguanylate cyclase activity"/>
    <property type="evidence" value="ECO:0007669"/>
    <property type="project" value="UniProtKB-EC"/>
</dbReference>
<keyword evidence="3" id="KW-1133">Transmembrane helix</keyword>
<keyword evidence="3" id="KW-0812">Transmembrane</keyword>
<dbReference type="OrthoDB" id="5296913at2"/>
<evidence type="ECO:0000259" key="4">
    <source>
        <dbReference type="PROSITE" id="PS50887"/>
    </source>
</evidence>
<gene>
    <name evidence="5" type="ordered locus">Ssed_3122</name>
</gene>
<dbReference type="EC" id="2.7.7.65" evidence="1"/>
<dbReference type="HOGENOM" id="CLU_000445_11_1_6"/>
<comment type="catalytic activity">
    <reaction evidence="2">
        <text>2 GTP = 3',3'-c-di-GMP + 2 diphosphate</text>
        <dbReference type="Rhea" id="RHEA:24898"/>
        <dbReference type="ChEBI" id="CHEBI:33019"/>
        <dbReference type="ChEBI" id="CHEBI:37565"/>
        <dbReference type="ChEBI" id="CHEBI:58805"/>
        <dbReference type="EC" id="2.7.7.65"/>
    </reaction>
</comment>
<dbReference type="eggNOG" id="COG3706">
    <property type="taxonomic scope" value="Bacteria"/>
</dbReference>
<dbReference type="SUPFAM" id="SSF55073">
    <property type="entry name" value="Nucleotide cyclase"/>
    <property type="match status" value="1"/>
</dbReference>